<dbReference type="Gene3D" id="2.60.120.40">
    <property type="match status" value="1"/>
</dbReference>
<organism evidence="7 8">
    <name type="scientific">Chiloscyllium punctatum</name>
    <name type="common">Brownbanded bambooshark</name>
    <name type="synonym">Hemiscyllium punctatum</name>
    <dbReference type="NCBI Taxonomy" id="137246"/>
    <lineage>
        <taxon>Eukaryota</taxon>
        <taxon>Metazoa</taxon>
        <taxon>Chordata</taxon>
        <taxon>Craniata</taxon>
        <taxon>Vertebrata</taxon>
        <taxon>Chondrichthyes</taxon>
        <taxon>Elasmobranchii</taxon>
        <taxon>Galeomorphii</taxon>
        <taxon>Galeoidea</taxon>
        <taxon>Orectolobiformes</taxon>
        <taxon>Hemiscylliidae</taxon>
        <taxon>Chiloscyllium</taxon>
    </lineage>
</organism>
<comment type="subcellular location">
    <subcellularLocation>
        <location evidence="1">Secreted</location>
    </subcellularLocation>
</comment>
<dbReference type="OrthoDB" id="6139560at2759"/>
<dbReference type="Gene3D" id="1.20.5.320">
    <property type="entry name" value="6-Phosphogluconate Dehydrogenase, domain 3"/>
    <property type="match status" value="1"/>
</dbReference>
<gene>
    <name evidence="7" type="ORF">chiPu_0007207</name>
</gene>
<keyword evidence="3" id="KW-0732">Signal</keyword>
<dbReference type="Pfam" id="PF01391">
    <property type="entry name" value="Collagen"/>
    <property type="match status" value="1"/>
</dbReference>
<sequence length="266" mass="27612">MGPPGQKGAIGPVGPTGKPGDSGLPGRPGPPGFRGEVGLNGPAGPPGPKGLPGFPGPPGFPGEKGDPGPPGPPGPPGFSSSLNEKNLYGPPGPPGAPGPPGPPGLPGPPGRPGEVVNPGKYGGYNGFVTPDVMRSYPAFTAILLESFPSVRQPIAFNKIVANQNNNYDPMTGIFTCQIPGIYQFSYHIQVKGGNVWIGLFKNNEPVMYTYDDYTEGYVDQASGSAIIQLYEHDEVSVQLPSEESNGLYSSDYMHSSFSGFLISQTF</sequence>
<dbReference type="STRING" id="137246.A0A401SEI8"/>
<keyword evidence="4" id="KW-0176">Collagen</keyword>
<evidence type="ECO:0000256" key="5">
    <source>
        <dbReference type="SAM" id="MobiDB-lite"/>
    </source>
</evidence>
<feature type="region of interest" description="Disordered" evidence="5">
    <location>
        <begin position="1"/>
        <end position="117"/>
    </location>
</feature>
<dbReference type="InterPro" id="IPR001073">
    <property type="entry name" value="C1q_dom"/>
</dbReference>
<dbReference type="AlphaFoldDB" id="A0A401SEI8"/>
<reference evidence="7 8" key="1">
    <citation type="journal article" date="2018" name="Nat. Ecol. Evol.">
        <title>Shark genomes provide insights into elasmobranch evolution and the origin of vertebrates.</title>
        <authorList>
            <person name="Hara Y"/>
            <person name="Yamaguchi K"/>
            <person name="Onimaru K"/>
            <person name="Kadota M"/>
            <person name="Koyanagi M"/>
            <person name="Keeley SD"/>
            <person name="Tatsumi K"/>
            <person name="Tanaka K"/>
            <person name="Motone F"/>
            <person name="Kageyama Y"/>
            <person name="Nozu R"/>
            <person name="Adachi N"/>
            <person name="Nishimura O"/>
            <person name="Nakagawa R"/>
            <person name="Tanegashima C"/>
            <person name="Kiyatake I"/>
            <person name="Matsumoto R"/>
            <person name="Murakumo K"/>
            <person name="Nishida K"/>
            <person name="Terakita A"/>
            <person name="Kuratani S"/>
            <person name="Sato K"/>
            <person name="Hyodo S Kuraku.S."/>
        </authorList>
    </citation>
    <scope>NUCLEOTIDE SEQUENCE [LARGE SCALE GENOMIC DNA]</scope>
</reference>
<evidence type="ECO:0000256" key="1">
    <source>
        <dbReference type="ARBA" id="ARBA00004613"/>
    </source>
</evidence>
<dbReference type="Proteomes" id="UP000287033">
    <property type="component" value="Unassembled WGS sequence"/>
</dbReference>
<evidence type="ECO:0000313" key="7">
    <source>
        <dbReference type="EMBL" id="GCC28773.1"/>
    </source>
</evidence>
<feature type="compositionally biased region" description="Pro residues" evidence="5">
    <location>
        <begin position="67"/>
        <end position="76"/>
    </location>
</feature>
<evidence type="ECO:0000256" key="4">
    <source>
        <dbReference type="ARBA" id="ARBA00023119"/>
    </source>
</evidence>
<dbReference type="InterPro" id="IPR008160">
    <property type="entry name" value="Collagen"/>
</dbReference>
<accession>A0A401SEI8</accession>
<dbReference type="InterPro" id="IPR008983">
    <property type="entry name" value="Tumour_necrosis_fac-like_dom"/>
</dbReference>
<dbReference type="InterPro" id="IPR050392">
    <property type="entry name" value="Collagen/C1q_domain"/>
</dbReference>
<dbReference type="PROSITE" id="PS50871">
    <property type="entry name" value="C1Q"/>
    <property type="match status" value="1"/>
</dbReference>
<dbReference type="GO" id="GO:0005581">
    <property type="term" value="C:collagen trimer"/>
    <property type="evidence" value="ECO:0007669"/>
    <property type="project" value="UniProtKB-KW"/>
</dbReference>
<feature type="domain" description="C1q" evidence="6">
    <location>
        <begin position="132"/>
        <end position="266"/>
    </location>
</feature>
<dbReference type="SUPFAM" id="SSF49842">
    <property type="entry name" value="TNF-like"/>
    <property type="match status" value="1"/>
</dbReference>
<dbReference type="PRINTS" id="PR00007">
    <property type="entry name" value="COMPLEMNTC1Q"/>
</dbReference>
<feature type="compositionally biased region" description="Pro residues" evidence="5">
    <location>
        <begin position="90"/>
        <end position="111"/>
    </location>
</feature>
<keyword evidence="2" id="KW-0964">Secreted</keyword>
<comment type="caution">
    <text evidence="7">The sequence shown here is derived from an EMBL/GenBank/DDBJ whole genome shotgun (WGS) entry which is preliminary data.</text>
</comment>
<dbReference type="SMART" id="SM00110">
    <property type="entry name" value="C1Q"/>
    <property type="match status" value="1"/>
</dbReference>
<evidence type="ECO:0000313" key="8">
    <source>
        <dbReference type="Proteomes" id="UP000287033"/>
    </source>
</evidence>
<dbReference type="PANTHER" id="PTHR15427">
    <property type="entry name" value="EMILIN ELASTIN MICROFIBRIL INTERFACE-LOCATED PROTEIN ELASTIN MICROFIBRIL INTERFACER"/>
    <property type="match status" value="1"/>
</dbReference>
<protein>
    <recommendedName>
        <fullName evidence="6">C1q domain-containing protein</fullName>
    </recommendedName>
</protein>
<evidence type="ECO:0000256" key="3">
    <source>
        <dbReference type="ARBA" id="ARBA00022729"/>
    </source>
</evidence>
<proteinExistence type="predicted"/>
<dbReference type="OMA" id="YRITRAY"/>
<dbReference type="Pfam" id="PF00386">
    <property type="entry name" value="C1q"/>
    <property type="match status" value="1"/>
</dbReference>
<name>A0A401SEI8_CHIPU</name>
<keyword evidence="8" id="KW-1185">Reference proteome</keyword>
<dbReference type="EMBL" id="BEZZ01000219">
    <property type="protein sequence ID" value="GCC28773.1"/>
    <property type="molecule type" value="Genomic_DNA"/>
</dbReference>
<dbReference type="GO" id="GO:0005576">
    <property type="term" value="C:extracellular region"/>
    <property type="evidence" value="ECO:0007669"/>
    <property type="project" value="UniProtKB-SubCell"/>
</dbReference>
<feature type="compositionally biased region" description="Pro residues" evidence="5">
    <location>
        <begin position="43"/>
        <end position="60"/>
    </location>
</feature>
<dbReference type="FunFam" id="2.60.120.40:FF:000001">
    <property type="entry name" value="Complement C1q B chain"/>
    <property type="match status" value="1"/>
</dbReference>
<evidence type="ECO:0000256" key="2">
    <source>
        <dbReference type="ARBA" id="ARBA00022525"/>
    </source>
</evidence>
<dbReference type="PANTHER" id="PTHR15427:SF48">
    <property type="entry name" value="COLLAGEN ALPHA-1(X) CHAIN"/>
    <property type="match status" value="1"/>
</dbReference>
<evidence type="ECO:0000259" key="6">
    <source>
        <dbReference type="PROSITE" id="PS50871"/>
    </source>
</evidence>